<evidence type="ECO:0000313" key="4">
    <source>
        <dbReference type="EMBL" id="OQD72921.1"/>
    </source>
</evidence>
<dbReference type="PANTHER" id="PTHR24198:SF165">
    <property type="entry name" value="ANKYRIN REPEAT-CONTAINING PROTEIN-RELATED"/>
    <property type="match status" value="1"/>
</dbReference>
<dbReference type="PRINTS" id="PR01415">
    <property type="entry name" value="ANKYRIN"/>
</dbReference>
<evidence type="ECO:0000256" key="2">
    <source>
        <dbReference type="ARBA" id="ARBA00023043"/>
    </source>
</evidence>
<gene>
    <name evidence="4" type="ORF">PENDEC_c018G03133</name>
</gene>
<dbReference type="InterPro" id="IPR002110">
    <property type="entry name" value="Ankyrin_rpt"/>
</dbReference>
<name>A0A1V6P7H6_PENDC</name>
<dbReference type="SUPFAM" id="SSF48403">
    <property type="entry name" value="Ankyrin repeat"/>
    <property type="match status" value="1"/>
</dbReference>
<evidence type="ECO:0000256" key="3">
    <source>
        <dbReference type="PROSITE-ProRule" id="PRU00023"/>
    </source>
</evidence>
<protein>
    <submittedName>
        <fullName evidence="4">Uncharacterized protein</fullName>
    </submittedName>
</protein>
<dbReference type="OrthoDB" id="1577640at2759"/>
<dbReference type="PANTHER" id="PTHR24198">
    <property type="entry name" value="ANKYRIN REPEAT AND PROTEIN KINASE DOMAIN-CONTAINING PROTEIN"/>
    <property type="match status" value="1"/>
</dbReference>
<evidence type="ECO:0000313" key="5">
    <source>
        <dbReference type="Proteomes" id="UP000191522"/>
    </source>
</evidence>
<proteinExistence type="predicted"/>
<dbReference type="Proteomes" id="UP000191522">
    <property type="component" value="Unassembled WGS sequence"/>
</dbReference>
<accession>A0A1V6P7H6</accession>
<feature type="repeat" description="ANK" evidence="3">
    <location>
        <begin position="94"/>
        <end position="117"/>
    </location>
</feature>
<reference evidence="5" key="1">
    <citation type="journal article" date="2017" name="Nat. Microbiol.">
        <title>Global analysis of biosynthetic gene clusters reveals vast potential of secondary metabolite production in Penicillium species.</title>
        <authorList>
            <person name="Nielsen J.C."/>
            <person name="Grijseels S."/>
            <person name="Prigent S."/>
            <person name="Ji B."/>
            <person name="Dainat J."/>
            <person name="Nielsen K.F."/>
            <person name="Frisvad J.C."/>
            <person name="Workman M."/>
            <person name="Nielsen J."/>
        </authorList>
    </citation>
    <scope>NUCLEOTIDE SEQUENCE [LARGE SCALE GENOMIC DNA]</scope>
    <source>
        <strain evidence="5">IBT 11843</strain>
    </source>
</reference>
<dbReference type="AlphaFoldDB" id="A0A1V6P7H6"/>
<comment type="caution">
    <text evidence="4">The sequence shown here is derived from an EMBL/GenBank/DDBJ whole genome shotgun (WGS) entry which is preliminary data.</text>
</comment>
<dbReference type="SMART" id="SM00248">
    <property type="entry name" value="ANK"/>
    <property type="match status" value="7"/>
</dbReference>
<keyword evidence="2 3" id="KW-0040">ANK repeat</keyword>
<sequence length="447" mass="49493">MLLSDLPLEILYAIIDKLTDDLEARASPLVAFNTIYSLSRTCRAFWANFIWRLYQYDAERLKSSALIWSAANGLMTTAEQSLAQNGSILTTNNHGQSPLYLAAQNGHKVMVRYLIQRHNANIQFQSPTGITPLAVAAREGHLEVVRLLIQLGANPNAPFNLSPLLWATRNGQADTVRELLQLGAENPKDDPGKFWIWSLAANHSGAMQTLHEILGVQPVELPNEMLMTEDALVHSVRHRYVAMTRCYLNEPMVYPSVGQQNPTWIWNMERVSLSVGLYHAIRHGDEDIVELLLQRGAEADSIYNPVNAAVLQVTPLTLALNRGFVGIAEQLLDHGANPNSGFSHPALSMLAWAVQEKLETLVFKLLRNGANPNSNTGIPPLAMAVWAQSPVMVKTLLNFRAKTVVLGGFWGDDGRTAHLFERVISYARFLGNQDVVATLERYGGSDA</sequence>
<dbReference type="Gene3D" id="1.25.40.20">
    <property type="entry name" value="Ankyrin repeat-containing domain"/>
    <property type="match status" value="2"/>
</dbReference>
<evidence type="ECO:0000256" key="1">
    <source>
        <dbReference type="ARBA" id="ARBA00022737"/>
    </source>
</evidence>
<dbReference type="Pfam" id="PF12796">
    <property type="entry name" value="Ank_2"/>
    <property type="match status" value="1"/>
</dbReference>
<keyword evidence="5" id="KW-1185">Reference proteome</keyword>
<organism evidence="4 5">
    <name type="scientific">Penicillium decumbens</name>
    <dbReference type="NCBI Taxonomy" id="69771"/>
    <lineage>
        <taxon>Eukaryota</taxon>
        <taxon>Fungi</taxon>
        <taxon>Dikarya</taxon>
        <taxon>Ascomycota</taxon>
        <taxon>Pezizomycotina</taxon>
        <taxon>Eurotiomycetes</taxon>
        <taxon>Eurotiomycetidae</taxon>
        <taxon>Eurotiales</taxon>
        <taxon>Aspergillaceae</taxon>
        <taxon>Penicillium</taxon>
    </lineage>
</organism>
<dbReference type="PROSITE" id="PS50088">
    <property type="entry name" value="ANK_REPEAT"/>
    <property type="match status" value="3"/>
</dbReference>
<dbReference type="STRING" id="69771.A0A1V6P7H6"/>
<dbReference type="PROSITE" id="PS50297">
    <property type="entry name" value="ANK_REP_REGION"/>
    <property type="match status" value="2"/>
</dbReference>
<dbReference type="Pfam" id="PF00023">
    <property type="entry name" value="Ank"/>
    <property type="match status" value="2"/>
</dbReference>
<dbReference type="EMBL" id="MDYL01000018">
    <property type="protein sequence ID" value="OQD72921.1"/>
    <property type="molecule type" value="Genomic_DNA"/>
</dbReference>
<dbReference type="InterPro" id="IPR036770">
    <property type="entry name" value="Ankyrin_rpt-contain_sf"/>
</dbReference>
<feature type="repeat" description="ANK" evidence="3">
    <location>
        <begin position="277"/>
        <end position="304"/>
    </location>
</feature>
<feature type="repeat" description="ANK" evidence="3">
    <location>
        <begin position="128"/>
        <end position="160"/>
    </location>
</feature>
<keyword evidence="1" id="KW-0677">Repeat</keyword>